<dbReference type="STRING" id="1531966.A0A0A1T2U7"/>
<feature type="transmembrane region" description="Helical" evidence="2">
    <location>
        <begin position="1174"/>
        <end position="1194"/>
    </location>
</feature>
<feature type="transmembrane region" description="Helical" evidence="2">
    <location>
        <begin position="1149"/>
        <end position="1168"/>
    </location>
</feature>
<feature type="compositionally biased region" description="Basic and acidic residues" evidence="1">
    <location>
        <begin position="807"/>
        <end position="822"/>
    </location>
</feature>
<gene>
    <name evidence="3" type="ORF">VHEMI04986</name>
</gene>
<keyword evidence="2" id="KW-0812">Transmembrane</keyword>
<evidence type="ECO:0000256" key="2">
    <source>
        <dbReference type="SAM" id="Phobius"/>
    </source>
</evidence>
<feature type="compositionally biased region" description="Polar residues" evidence="1">
    <location>
        <begin position="205"/>
        <end position="217"/>
    </location>
</feature>
<keyword evidence="4" id="KW-1185">Reference proteome</keyword>
<evidence type="ECO:0000256" key="1">
    <source>
        <dbReference type="SAM" id="MobiDB-lite"/>
    </source>
</evidence>
<feature type="compositionally biased region" description="Polar residues" evidence="1">
    <location>
        <begin position="838"/>
        <end position="851"/>
    </location>
</feature>
<feature type="region of interest" description="Disordered" evidence="1">
    <location>
        <begin position="1"/>
        <end position="158"/>
    </location>
</feature>
<feature type="compositionally biased region" description="Polar residues" evidence="1">
    <location>
        <begin position="1"/>
        <end position="22"/>
    </location>
</feature>
<feature type="compositionally biased region" description="Low complexity" evidence="1">
    <location>
        <begin position="28"/>
        <end position="42"/>
    </location>
</feature>
<dbReference type="EMBL" id="CDHN01000002">
    <property type="protein sequence ID" value="CEJ89115.1"/>
    <property type="molecule type" value="Genomic_DNA"/>
</dbReference>
<dbReference type="InterPro" id="IPR038769">
    <property type="entry name" value="MTC4"/>
</dbReference>
<feature type="compositionally biased region" description="Basic and acidic residues" evidence="1">
    <location>
        <begin position="494"/>
        <end position="515"/>
    </location>
</feature>
<evidence type="ECO:0000313" key="3">
    <source>
        <dbReference type="EMBL" id="CEJ89115.1"/>
    </source>
</evidence>
<dbReference type="AlphaFoldDB" id="A0A0A1T2U7"/>
<feature type="compositionally biased region" description="Basic and acidic residues" evidence="1">
    <location>
        <begin position="534"/>
        <end position="554"/>
    </location>
</feature>
<dbReference type="HOGENOM" id="CLU_002712_0_0_1"/>
<feature type="compositionally biased region" description="Polar residues" evidence="1">
    <location>
        <begin position="126"/>
        <end position="154"/>
    </location>
</feature>
<feature type="compositionally biased region" description="Polar residues" evidence="1">
    <location>
        <begin position="884"/>
        <end position="899"/>
    </location>
</feature>
<feature type="compositionally biased region" description="Polar residues" evidence="1">
    <location>
        <begin position="738"/>
        <end position="748"/>
    </location>
</feature>
<name>A0A0A1T2U7_9HYPO</name>
<dbReference type="Proteomes" id="UP000039046">
    <property type="component" value="Unassembled WGS sequence"/>
</dbReference>
<feature type="region of interest" description="Disordered" evidence="1">
    <location>
        <begin position="460"/>
        <end position="565"/>
    </location>
</feature>
<dbReference type="OrthoDB" id="5402622at2759"/>
<feature type="compositionally biased region" description="Low complexity" evidence="1">
    <location>
        <begin position="902"/>
        <end position="919"/>
    </location>
</feature>
<evidence type="ECO:0000313" key="4">
    <source>
        <dbReference type="Proteomes" id="UP000039046"/>
    </source>
</evidence>
<feature type="compositionally biased region" description="Low complexity" evidence="1">
    <location>
        <begin position="665"/>
        <end position="678"/>
    </location>
</feature>
<proteinExistence type="predicted"/>
<reference evidence="3 4" key="1">
    <citation type="journal article" date="2015" name="Genome Announc.">
        <title>Draft Genome Sequence and Gene Annotation of the Entomopathogenic Fungus Verticillium hemipterigenum.</title>
        <authorList>
            <person name="Horn F."/>
            <person name="Habel A."/>
            <person name="Scharf D.H."/>
            <person name="Dworschak J."/>
            <person name="Brakhage A.A."/>
            <person name="Guthke R."/>
            <person name="Hertweck C."/>
            <person name="Linde J."/>
        </authorList>
    </citation>
    <scope>NUCLEOTIDE SEQUENCE [LARGE SCALE GENOMIC DNA]</scope>
</reference>
<feature type="compositionally biased region" description="Low complexity" evidence="1">
    <location>
        <begin position="696"/>
        <end position="706"/>
    </location>
</feature>
<dbReference type="PANTHER" id="PTHR38426">
    <property type="entry name" value="MAINTENANCE OF TELOMERE CAPPING PROTEIN 4"/>
    <property type="match status" value="1"/>
</dbReference>
<protein>
    <submittedName>
        <fullName evidence="3">Uncharacterized protein</fullName>
    </submittedName>
</protein>
<feature type="region of interest" description="Disordered" evidence="1">
    <location>
        <begin position="646"/>
        <end position="859"/>
    </location>
</feature>
<feature type="compositionally biased region" description="Basic and acidic residues" evidence="1">
    <location>
        <begin position="715"/>
        <end position="732"/>
    </location>
</feature>
<keyword evidence="2" id="KW-0472">Membrane</keyword>
<dbReference type="PANTHER" id="PTHR38426:SF1">
    <property type="entry name" value="MAINTENANCE OF TELOMERE CAPPING PROTEIN 4"/>
    <property type="match status" value="1"/>
</dbReference>
<feature type="region of interest" description="Disordered" evidence="1">
    <location>
        <begin position="877"/>
        <end position="937"/>
    </location>
</feature>
<accession>A0A0A1T2U7</accession>
<sequence length="1197" mass="134109">MTDLRQQNQHGLPTTPDTNDQQPGHGLSRWSNSESQRSNNRRLTPSSHETRDSTSPATSVDDPDAAADDLARRKKKNRGSGAFLLQPSSSQRRSRSQRPPVRMAILASKKAADAGRPNTAEEGSKSRISYDNNRFVNFSGSSQGSLDQDNTTNAHGLGLEDSRQSIDADSAQIVHMALNLSESRRIASRRVVSRATPPRLAPMPDSSTGSDLRQQLKQQRRASHTISPKPQMPSPRISSGLRLTSPLQAAFDLGHETSYNYHFSASTLARAQKAKEQLELLAQYRRLLEVLPPLAPRYNRPITSSPPGSPPAAGKVFSWTAAANRNTVGRKYNPLQYIRNRKVRARERRVIDGGRQGFGDVDEVRTWVDRFYQDNALSTNPFEEPSMPEFPGADAALAQMSGDGTVKAAPRTRRARVDWFIEPCDIIADAYWLEQDDNRSLIEDRQWRKIFPHRWDLSRPMSRQVDDTGNVPVSFQPLSAEHPLSSSEGLASRIRPESHAHSGTVERPKDSRQNIKDTNPWLSQDDEDFSKPWAKKDSASEFSDSEHEPAEKRNKASHQRADTSMTNNNDILQKQMLEMIAQENRDRAPGDIPVSDIGQLVPTSMMTPERNVSSKSNSRLQSRRASLIEFSDSELHRSTLEKIRAASPPRFRFGQHKETTPHNYSGSLDPDSSLPTSPEMKPFKSYSEGPADMELSPRLRPSSPSRNPISKIKHLIQDKSPESNSDSPERPELLTVPRQDNSQSPESVNHSDEGNGTLKRPANGATHDGAKGHRRATSLRHRQDENIGIRGIFKGHTIRGSVSKIGDILRKKDGSGEPHGEFDVTDESDSDRGRARSKTSTSVSDLTGTQHRQYEPKQPKHFLDKMPEFQHTPAALERAGASEGQKTSPPTAQSTSKSKLLSPPQVGPRSSSSSLSPQRGAKRGSGDADISEAESVQSRMLEGIRDANKRLNSAIALPPYNVSHRKSRQWSIADEQNRVSQKTQLSRREIARLKTLVLSSGIKAMEIDRRAQEKHKPFVSNGSCDSAQIPWADIQRLCPEQAKQVDRLVPFYELYPIAAQSLSIAIQMSGQRWQTSADRFTSITSPELHKRIGGVRSRLGDDLSELTRRAADDADATSKNLALDQPLKVKHVVDIIEKMLRKRRRRLRWVRRALWLSVEWLVVGFMWYVWFVVMILRIFLGIGNGIWTGIKWMFWLE</sequence>
<keyword evidence="2" id="KW-1133">Transmembrane helix</keyword>
<feature type="compositionally biased region" description="Polar residues" evidence="1">
    <location>
        <begin position="43"/>
        <end position="58"/>
    </location>
</feature>
<organism evidence="3 4">
    <name type="scientific">[Torrubiella] hemipterigena</name>
    <dbReference type="NCBI Taxonomy" id="1531966"/>
    <lineage>
        <taxon>Eukaryota</taxon>
        <taxon>Fungi</taxon>
        <taxon>Dikarya</taxon>
        <taxon>Ascomycota</taxon>
        <taxon>Pezizomycotina</taxon>
        <taxon>Sordariomycetes</taxon>
        <taxon>Hypocreomycetidae</taxon>
        <taxon>Hypocreales</taxon>
        <taxon>Clavicipitaceae</taxon>
        <taxon>Clavicipitaceae incertae sedis</taxon>
        <taxon>'Torrubiella' clade</taxon>
    </lineage>
</organism>
<feature type="region of interest" description="Disordered" evidence="1">
    <location>
        <begin position="189"/>
        <end position="239"/>
    </location>
</feature>